<sequence length="77" mass="8749">MCLKEACRLLLFQSGFVAISRVCVHNPCNLQAQGHQTLAHANLVIVSRGRLIEKFALRKPVLEFQIIYWACKPLNKT</sequence>
<organism evidence="1 2">
    <name type="scientific">Nannochloropsis gaditana</name>
    <dbReference type="NCBI Taxonomy" id="72520"/>
    <lineage>
        <taxon>Eukaryota</taxon>
        <taxon>Sar</taxon>
        <taxon>Stramenopiles</taxon>
        <taxon>Ochrophyta</taxon>
        <taxon>Eustigmatophyceae</taxon>
        <taxon>Eustigmatales</taxon>
        <taxon>Monodopsidaceae</taxon>
        <taxon>Nannochloropsis</taxon>
    </lineage>
</organism>
<reference evidence="1 2" key="1">
    <citation type="journal article" date="2014" name="Mol. Plant">
        <title>Chromosome Scale Genome Assembly and Transcriptome Profiling of Nannochloropsis gaditana in Nitrogen Depletion.</title>
        <authorList>
            <person name="Corteggiani Carpinelli E."/>
            <person name="Telatin A."/>
            <person name="Vitulo N."/>
            <person name="Forcato C."/>
            <person name="D'Angelo M."/>
            <person name="Schiavon R."/>
            <person name="Vezzi A."/>
            <person name="Giacometti G.M."/>
            <person name="Morosinotto T."/>
            <person name="Valle G."/>
        </authorList>
    </citation>
    <scope>NUCLEOTIDE SEQUENCE [LARGE SCALE GENOMIC DNA]</scope>
    <source>
        <strain evidence="1 2">B-31</strain>
    </source>
</reference>
<dbReference type="AlphaFoldDB" id="W7TX13"/>
<dbReference type="Proteomes" id="UP000019335">
    <property type="component" value="Chromosome 5"/>
</dbReference>
<accession>W7TX13</accession>
<keyword evidence="2" id="KW-1185">Reference proteome</keyword>
<protein>
    <submittedName>
        <fullName evidence="1">Uncharacterized protein</fullName>
    </submittedName>
</protein>
<name>W7TX13_9STRA</name>
<dbReference type="EMBL" id="AZIL01000356">
    <property type="protein sequence ID" value="EWM28018.1"/>
    <property type="molecule type" value="Genomic_DNA"/>
</dbReference>
<evidence type="ECO:0000313" key="2">
    <source>
        <dbReference type="Proteomes" id="UP000019335"/>
    </source>
</evidence>
<gene>
    <name evidence="1" type="ORF">Naga_100008g70</name>
</gene>
<comment type="caution">
    <text evidence="1">The sequence shown here is derived from an EMBL/GenBank/DDBJ whole genome shotgun (WGS) entry which is preliminary data.</text>
</comment>
<evidence type="ECO:0000313" key="1">
    <source>
        <dbReference type="EMBL" id="EWM28018.1"/>
    </source>
</evidence>
<proteinExistence type="predicted"/>